<evidence type="ECO:0000313" key="3">
    <source>
        <dbReference type="Proteomes" id="UP000003900"/>
    </source>
</evidence>
<keyword evidence="1" id="KW-0472">Membrane</keyword>
<feature type="transmembrane region" description="Helical" evidence="1">
    <location>
        <begin position="12"/>
        <end position="32"/>
    </location>
</feature>
<name>H3SAM2_9BACL</name>
<dbReference type="EMBL" id="AHKH01000005">
    <property type="protein sequence ID" value="EHQ63815.1"/>
    <property type="molecule type" value="Genomic_DNA"/>
</dbReference>
<reference evidence="2 3" key="1">
    <citation type="journal article" date="2012" name="J. Bacteriol.">
        <title>Genome Sequence of the Pattern-Forming Social Bacterium Paenibacillus dendritiformis C454 Chiral Morphotype.</title>
        <authorList>
            <person name="Sirota-Madi A."/>
            <person name="Olender T."/>
            <person name="Helman Y."/>
            <person name="Brainis I."/>
            <person name="Finkelshtein A."/>
            <person name="Roth D."/>
            <person name="Hagai E."/>
            <person name="Leshkowitz D."/>
            <person name="Brodsky L."/>
            <person name="Galatenko V."/>
            <person name="Nikolaev V."/>
            <person name="Gutnick D.L."/>
            <person name="Lancet D."/>
            <person name="Ben-Jacob E."/>
        </authorList>
    </citation>
    <scope>NUCLEOTIDE SEQUENCE [LARGE SCALE GENOMIC DNA]</scope>
    <source>
        <strain evidence="2 3">C454</strain>
    </source>
</reference>
<keyword evidence="3" id="KW-1185">Reference proteome</keyword>
<dbReference type="InterPro" id="IPR021486">
    <property type="entry name" value="DUF3139"/>
</dbReference>
<keyword evidence="1" id="KW-0812">Transmembrane</keyword>
<evidence type="ECO:0000313" key="2">
    <source>
        <dbReference type="EMBL" id="EHQ63815.1"/>
    </source>
</evidence>
<sequence>MDAHLKKAAKVYGIIAAMIVLIPILVFAYIQYQLASLEKATYEHLIDRQGYADSDILRIDTKVKFLSFYTAEVVFTDEPDITYDYKRNQKGDIIQVGMSDPEGADWKNYKYKHEEASP</sequence>
<evidence type="ECO:0000256" key="1">
    <source>
        <dbReference type="SAM" id="Phobius"/>
    </source>
</evidence>
<evidence type="ECO:0008006" key="4">
    <source>
        <dbReference type="Google" id="ProtNLM"/>
    </source>
</evidence>
<dbReference type="PATRIC" id="fig|1131935.3.peg.564"/>
<dbReference type="OrthoDB" id="2678071at2"/>
<organism evidence="2 3">
    <name type="scientific">Paenibacillus dendritiformis C454</name>
    <dbReference type="NCBI Taxonomy" id="1131935"/>
    <lineage>
        <taxon>Bacteria</taxon>
        <taxon>Bacillati</taxon>
        <taxon>Bacillota</taxon>
        <taxon>Bacilli</taxon>
        <taxon>Bacillales</taxon>
        <taxon>Paenibacillaceae</taxon>
        <taxon>Paenibacillus</taxon>
    </lineage>
</organism>
<keyword evidence="1" id="KW-1133">Transmembrane helix</keyword>
<dbReference type="STRING" id="1131935.PDENDC454_02785"/>
<protein>
    <recommendedName>
        <fullName evidence="4">DUF3139 domain-containing protein</fullName>
    </recommendedName>
</protein>
<dbReference type="RefSeq" id="WP_006675063.1">
    <property type="nucleotide sequence ID" value="NZ_AHKH01000005.1"/>
</dbReference>
<accession>H3SAM2</accession>
<dbReference type="Pfam" id="PF11337">
    <property type="entry name" value="DUF3139"/>
    <property type="match status" value="1"/>
</dbReference>
<comment type="caution">
    <text evidence="2">The sequence shown here is derived from an EMBL/GenBank/DDBJ whole genome shotgun (WGS) entry which is preliminary data.</text>
</comment>
<gene>
    <name evidence="2" type="ORF">PDENDC454_02785</name>
</gene>
<dbReference type="AlphaFoldDB" id="H3SAM2"/>
<dbReference type="Proteomes" id="UP000003900">
    <property type="component" value="Unassembled WGS sequence"/>
</dbReference>
<proteinExistence type="predicted"/>